<feature type="transmembrane region" description="Helical" evidence="8">
    <location>
        <begin position="171"/>
        <end position="190"/>
    </location>
</feature>
<sequence>MKAEAIWHTLPQKQARVVLLCGAGYLVVAGVFLRHYLLWNTQWLLGLALLPLVALPSPRRTVSPLLLALAFLLLLLAGLYQITTLFFLGFLVAAWCGLQGTIGFTGVYPFLLLGIVSPIFSYMAQVWSFPVRLQLTKAAVGLLNWVYPAVEVAGNLILLNGKEFSVDPACAGLNMLSFSLMLAVFLMAHLHRSTRKPWPLPAIGLLLLLMLALNVASNLLRILLLVLFQIGPAKWMHDGLGILCLVLYAVVPFYFLAKHWSRRLSKLASWQEHGRAFSWKKPLLLNSVLLVSLVGAGLQVLQKKAPAKPAPIPMAGFEQEKLKDGIVKLTRDNGLVYLKPLQGFYSAEHNPMICWEGSGFQFQNITEETVGDTRVYTGTLQKQKEQLYTAWWMDNGHHQTIAQTDWRWRMFKGEPPFHLVNVTAATEAELQELVREMLRRPTVARTQSLPWVSCFGATFLKTAPKQKLYPGF</sequence>
<feature type="transmembrane region" description="Helical" evidence="8">
    <location>
        <begin position="17"/>
        <end position="36"/>
    </location>
</feature>
<dbReference type="Proteomes" id="UP000563094">
    <property type="component" value="Unassembled WGS sequence"/>
</dbReference>
<dbReference type="InterPro" id="IPR026392">
    <property type="entry name" value="Exo/Archaeosortase_dom"/>
</dbReference>
<evidence type="ECO:0000256" key="1">
    <source>
        <dbReference type="ARBA" id="ARBA00004651"/>
    </source>
</evidence>
<keyword evidence="5" id="KW-0378">Hydrolase</keyword>
<dbReference type="AlphaFoldDB" id="A0A839GRL2"/>
<evidence type="ECO:0000256" key="2">
    <source>
        <dbReference type="ARBA" id="ARBA00022475"/>
    </source>
</evidence>
<comment type="subcellular location">
    <subcellularLocation>
        <location evidence="1">Cell membrane</location>
        <topology evidence="1">Multi-pass membrane protein</topology>
    </subcellularLocation>
</comment>
<feature type="transmembrane region" description="Helical" evidence="8">
    <location>
        <begin position="107"/>
        <end position="127"/>
    </location>
</feature>
<keyword evidence="6 8" id="KW-1133">Transmembrane helix</keyword>
<evidence type="ECO:0000256" key="7">
    <source>
        <dbReference type="ARBA" id="ARBA00023136"/>
    </source>
</evidence>
<dbReference type="NCBIfam" id="TIGR04476">
    <property type="entry name" value="exosort_XrtN"/>
    <property type="match status" value="1"/>
</dbReference>
<name>A0A839GRL2_9BACT</name>
<evidence type="ECO:0000256" key="5">
    <source>
        <dbReference type="ARBA" id="ARBA00022801"/>
    </source>
</evidence>
<gene>
    <name evidence="9" type="ORF">FHS90_002230</name>
</gene>
<evidence type="ECO:0000256" key="6">
    <source>
        <dbReference type="ARBA" id="ARBA00022989"/>
    </source>
</evidence>
<keyword evidence="2" id="KW-1003">Cell membrane</keyword>
<keyword evidence="7 8" id="KW-0472">Membrane</keyword>
<feature type="transmembrane region" description="Helical" evidence="8">
    <location>
        <begin position="240"/>
        <end position="257"/>
    </location>
</feature>
<keyword evidence="10" id="KW-1185">Reference proteome</keyword>
<evidence type="ECO:0000313" key="10">
    <source>
        <dbReference type="Proteomes" id="UP000563094"/>
    </source>
</evidence>
<dbReference type="GO" id="GO:0008233">
    <property type="term" value="F:peptidase activity"/>
    <property type="evidence" value="ECO:0007669"/>
    <property type="project" value="UniProtKB-KW"/>
</dbReference>
<accession>A0A839GRL2</accession>
<dbReference type="InterPro" id="IPR019127">
    <property type="entry name" value="Exosortase"/>
</dbReference>
<evidence type="ECO:0000256" key="8">
    <source>
        <dbReference type="SAM" id="Phobius"/>
    </source>
</evidence>
<evidence type="ECO:0000256" key="4">
    <source>
        <dbReference type="ARBA" id="ARBA00022692"/>
    </source>
</evidence>
<reference evidence="9 10" key="1">
    <citation type="submission" date="2020-08" db="EMBL/GenBank/DDBJ databases">
        <title>Genomic Encyclopedia of Type Strains, Phase IV (KMG-IV): sequencing the most valuable type-strain genomes for metagenomic binning, comparative biology and taxonomic classification.</title>
        <authorList>
            <person name="Goeker M."/>
        </authorList>
    </citation>
    <scope>NUCLEOTIDE SEQUENCE [LARGE SCALE GENOMIC DNA]</scope>
    <source>
        <strain evidence="9 10">DSM 29854</strain>
    </source>
</reference>
<dbReference type="InterPro" id="IPR031006">
    <property type="entry name" value="Exosort_XrtN"/>
</dbReference>
<protein>
    <submittedName>
        <fullName evidence="9">Exosortase N</fullName>
    </submittedName>
</protein>
<dbReference type="Pfam" id="PF09721">
    <property type="entry name" value="Exosortase_EpsH"/>
    <property type="match status" value="1"/>
</dbReference>
<comment type="caution">
    <text evidence="9">The sequence shown here is derived from an EMBL/GenBank/DDBJ whole genome shotgun (WGS) entry which is preliminary data.</text>
</comment>
<feature type="transmembrane region" description="Helical" evidence="8">
    <location>
        <begin position="283"/>
        <end position="301"/>
    </location>
</feature>
<evidence type="ECO:0000313" key="9">
    <source>
        <dbReference type="EMBL" id="MBA9077517.1"/>
    </source>
</evidence>
<keyword evidence="4 8" id="KW-0812">Transmembrane</keyword>
<evidence type="ECO:0000256" key="3">
    <source>
        <dbReference type="ARBA" id="ARBA00022670"/>
    </source>
</evidence>
<feature type="transmembrane region" description="Helical" evidence="8">
    <location>
        <begin position="65"/>
        <end position="95"/>
    </location>
</feature>
<dbReference type="NCBIfam" id="TIGR04178">
    <property type="entry name" value="exo_archaeo"/>
    <property type="match status" value="1"/>
</dbReference>
<dbReference type="GO" id="GO:0006508">
    <property type="term" value="P:proteolysis"/>
    <property type="evidence" value="ECO:0007669"/>
    <property type="project" value="UniProtKB-KW"/>
</dbReference>
<dbReference type="GO" id="GO:0005886">
    <property type="term" value="C:plasma membrane"/>
    <property type="evidence" value="ECO:0007669"/>
    <property type="project" value="UniProtKB-SubCell"/>
</dbReference>
<feature type="transmembrane region" description="Helical" evidence="8">
    <location>
        <begin position="202"/>
        <end position="228"/>
    </location>
</feature>
<dbReference type="RefSeq" id="WP_182513029.1">
    <property type="nucleotide sequence ID" value="NZ_JACJIQ010000007.1"/>
</dbReference>
<proteinExistence type="predicted"/>
<organism evidence="9 10">
    <name type="scientific">Rufibacter quisquiliarum</name>
    <dbReference type="NCBI Taxonomy" id="1549639"/>
    <lineage>
        <taxon>Bacteria</taxon>
        <taxon>Pseudomonadati</taxon>
        <taxon>Bacteroidota</taxon>
        <taxon>Cytophagia</taxon>
        <taxon>Cytophagales</taxon>
        <taxon>Hymenobacteraceae</taxon>
        <taxon>Rufibacter</taxon>
    </lineage>
</organism>
<dbReference type="EMBL" id="JACJIQ010000007">
    <property type="protein sequence ID" value="MBA9077517.1"/>
    <property type="molecule type" value="Genomic_DNA"/>
</dbReference>
<keyword evidence="3" id="KW-0645">Protease</keyword>